<dbReference type="Proteomes" id="UP001164539">
    <property type="component" value="Chromosome 14"/>
</dbReference>
<keyword evidence="2" id="KW-1185">Reference proteome</keyword>
<dbReference type="EMBL" id="CM051407">
    <property type="protein sequence ID" value="KAJ4700944.1"/>
    <property type="molecule type" value="Genomic_DNA"/>
</dbReference>
<name>A0ACC1WPU2_MELAZ</name>
<gene>
    <name evidence="1" type="ORF">OWV82_024256</name>
</gene>
<protein>
    <submittedName>
        <fullName evidence="1">Glycosyltransferase</fullName>
    </submittedName>
</protein>
<accession>A0ACC1WPU2</accession>
<proteinExistence type="predicted"/>
<sequence length="428" mass="47773">MVETQRQTPQVVILPSVGMGHLIPFLVFTKHLVRFHDFHVTCIIPTIGTPQAVVRAALQALPPTITHIFLPPVSFDDLEANTSTAGRNVLAVIRSLPSLRDVLNSLIVGNTRVVAILADPFAIDAFDVAREFNLSPYLFFPINAMCLSFCFYLPKLDEMVSCEFRHLTEPIKIPGGISVHGRDLLDTVQNRSSETYKWLLNTTKRFGEAKGIVVNTFMDMEAETLKALLEKEETVKPSIYPVGPLIRADSSDSENGSTQCLTWLDHQPIGSVLFVSFGRGGTLSHAQLIELALGLEMSEQRFLWVVRSPNNESANAAYFDVESKQNPCDFLPKGFLERTKGREQKMNAVMLTEDIHVALRPKANENGLVVREEIAEVVKKLMQGEEGKQICERMKELKEGATNVLQENGSSRKALSKLTLEWETQICH</sequence>
<reference evidence="1 2" key="1">
    <citation type="journal article" date="2023" name="Science">
        <title>Complex scaffold remodeling in plant triterpene biosynthesis.</title>
        <authorList>
            <person name="De La Pena R."/>
            <person name="Hodgson H."/>
            <person name="Liu J.C."/>
            <person name="Stephenson M.J."/>
            <person name="Martin A.C."/>
            <person name="Owen C."/>
            <person name="Harkess A."/>
            <person name="Leebens-Mack J."/>
            <person name="Jimenez L.E."/>
            <person name="Osbourn A."/>
            <person name="Sattely E.S."/>
        </authorList>
    </citation>
    <scope>NUCLEOTIDE SEQUENCE [LARGE SCALE GENOMIC DNA]</scope>
    <source>
        <strain evidence="2">cv. JPN11</strain>
        <tissue evidence="1">Leaf</tissue>
    </source>
</reference>
<evidence type="ECO:0000313" key="2">
    <source>
        <dbReference type="Proteomes" id="UP001164539"/>
    </source>
</evidence>
<evidence type="ECO:0000313" key="1">
    <source>
        <dbReference type="EMBL" id="KAJ4700944.1"/>
    </source>
</evidence>
<organism evidence="1 2">
    <name type="scientific">Melia azedarach</name>
    <name type="common">Chinaberry tree</name>
    <dbReference type="NCBI Taxonomy" id="155640"/>
    <lineage>
        <taxon>Eukaryota</taxon>
        <taxon>Viridiplantae</taxon>
        <taxon>Streptophyta</taxon>
        <taxon>Embryophyta</taxon>
        <taxon>Tracheophyta</taxon>
        <taxon>Spermatophyta</taxon>
        <taxon>Magnoliopsida</taxon>
        <taxon>eudicotyledons</taxon>
        <taxon>Gunneridae</taxon>
        <taxon>Pentapetalae</taxon>
        <taxon>rosids</taxon>
        <taxon>malvids</taxon>
        <taxon>Sapindales</taxon>
        <taxon>Meliaceae</taxon>
        <taxon>Melia</taxon>
    </lineage>
</organism>
<comment type="caution">
    <text evidence="1">The sequence shown here is derived from an EMBL/GenBank/DDBJ whole genome shotgun (WGS) entry which is preliminary data.</text>
</comment>